<gene>
    <name evidence="1" type="ORF">BT63DRAFT_417390</name>
</gene>
<proteinExistence type="predicted"/>
<keyword evidence="2" id="KW-1185">Reference proteome</keyword>
<dbReference type="EMBL" id="MU004241">
    <property type="protein sequence ID" value="KAF2664838.1"/>
    <property type="molecule type" value="Genomic_DNA"/>
</dbReference>
<dbReference type="AlphaFoldDB" id="A0A6A6U137"/>
<reference evidence="1" key="1">
    <citation type="journal article" date="2020" name="Stud. Mycol.">
        <title>101 Dothideomycetes genomes: a test case for predicting lifestyles and emergence of pathogens.</title>
        <authorList>
            <person name="Haridas S."/>
            <person name="Albert R."/>
            <person name="Binder M."/>
            <person name="Bloem J."/>
            <person name="Labutti K."/>
            <person name="Salamov A."/>
            <person name="Andreopoulos B."/>
            <person name="Baker S."/>
            <person name="Barry K."/>
            <person name="Bills G."/>
            <person name="Bluhm B."/>
            <person name="Cannon C."/>
            <person name="Castanera R."/>
            <person name="Culley D."/>
            <person name="Daum C."/>
            <person name="Ezra D."/>
            <person name="Gonzalez J."/>
            <person name="Henrissat B."/>
            <person name="Kuo A."/>
            <person name="Liang C."/>
            <person name="Lipzen A."/>
            <person name="Lutzoni F."/>
            <person name="Magnuson J."/>
            <person name="Mondo S."/>
            <person name="Nolan M."/>
            <person name="Ohm R."/>
            <person name="Pangilinan J."/>
            <person name="Park H.-J."/>
            <person name="Ramirez L."/>
            <person name="Alfaro M."/>
            <person name="Sun H."/>
            <person name="Tritt A."/>
            <person name="Yoshinaga Y."/>
            <person name="Zwiers L.-H."/>
            <person name="Turgeon B."/>
            <person name="Goodwin S."/>
            <person name="Spatafora J."/>
            <person name="Crous P."/>
            <person name="Grigoriev I."/>
        </authorList>
    </citation>
    <scope>NUCLEOTIDE SEQUENCE</scope>
    <source>
        <strain evidence="1">CBS 115976</strain>
    </source>
</reference>
<evidence type="ECO:0000313" key="1">
    <source>
        <dbReference type="EMBL" id="KAF2664838.1"/>
    </source>
</evidence>
<evidence type="ECO:0000313" key="2">
    <source>
        <dbReference type="Proteomes" id="UP000799302"/>
    </source>
</evidence>
<accession>A0A6A6U137</accession>
<protein>
    <recommendedName>
        <fullName evidence="3">ABM domain-containing protein</fullName>
    </recommendedName>
</protein>
<evidence type="ECO:0008006" key="3">
    <source>
        <dbReference type="Google" id="ProtNLM"/>
    </source>
</evidence>
<dbReference type="Proteomes" id="UP000799302">
    <property type="component" value="Unassembled WGS sequence"/>
</dbReference>
<sequence>MDRPTEWLVVELPDTNTSDFQDLDSPEGQKLGAFLDAIDSFDEWYPPEVGWAIPREARQLWVVTSWSFAKHLEEYKASPKYPQHLAILQSLAAKNLPIKVTQFRGFSNGFISKFTPWTCLFDAYLPLTLSDDTLRRLSDMRAFRPFVIHLSDTHGQRALCTDGVYKHENVSIVRFANFWKDGEREERFKLLNGGPTKAWKLLLAQLEELGMKGYDEWHVNFQQRPPELEDDE</sequence>
<organism evidence="1 2">
    <name type="scientific">Microthyrium microscopicum</name>
    <dbReference type="NCBI Taxonomy" id="703497"/>
    <lineage>
        <taxon>Eukaryota</taxon>
        <taxon>Fungi</taxon>
        <taxon>Dikarya</taxon>
        <taxon>Ascomycota</taxon>
        <taxon>Pezizomycotina</taxon>
        <taxon>Dothideomycetes</taxon>
        <taxon>Dothideomycetes incertae sedis</taxon>
        <taxon>Microthyriales</taxon>
        <taxon>Microthyriaceae</taxon>
        <taxon>Microthyrium</taxon>
    </lineage>
</organism>
<name>A0A6A6U137_9PEZI</name>